<dbReference type="PROSITE" id="PS50931">
    <property type="entry name" value="HTH_LYSR"/>
    <property type="match status" value="1"/>
</dbReference>
<dbReference type="GO" id="GO:0003700">
    <property type="term" value="F:DNA-binding transcription factor activity"/>
    <property type="evidence" value="ECO:0007669"/>
    <property type="project" value="InterPro"/>
</dbReference>
<dbReference type="KEGG" id="afy:BW247_00470"/>
<keyword evidence="2" id="KW-0805">Transcription regulation</keyword>
<dbReference type="InterPro" id="IPR000847">
    <property type="entry name" value="LysR_HTH_N"/>
</dbReference>
<dbReference type="InterPro" id="IPR036388">
    <property type="entry name" value="WH-like_DNA-bd_sf"/>
</dbReference>
<dbReference type="Gene3D" id="1.10.10.10">
    <property type="entry name" value="Winged helix-like DNA-binding domain superfamily/Winged helix DNA-binding domain"/>
    <property type="match status" value="1"/>
</dbReference>
<comment type="similarity">
    <text evidence="1">Belongs to the LysR transcriptional regulatory family.</text>
</comment>
<evidence type="ECO:0000313" key="7">
    <source>
        <dbReference type="Proteomes" id="UP000243807"/>
    </source>
</evidence>
<evidence type="ECO:0000256" key="3">
    <source>
        <dbReference type="ARBA" id="ARBA00023125"/>
    </source>
</evidence>
<name>A0A1P8UD23_9GAMM</name>
<dbReference type="AlphaFoldDB" id="A0A1P8UD23"/>
<dbReference type="Proteomes" id="UP000243807">
    <property type="component" value="Chromosome"/>
</dbReference>
<dbReference type="SUPFAM" id="SSF46785">
    <property type="entry name" value="Winged helix' DNA-binding domain"/>
    <property type="match status" value="1"/>
</dbReference>
<dbReference type="OrthoDB" id="5293066at2"/>
<feature type="domain" description="HTH lysR-type" evidence="5">
    <location>
        <begin position="3"/>
        <end position="60"/>
    </location>
</feature>
<dbReference type="GO" id="GO:0000976">
    <property type="term" value="F:transcription cis-regulatory region binding"/>
    <property type="evidence" value="ECO:0007669"/>
    <property type="project" value="TreeGrafter"/>
</dbReference>
<organism evidence="6 7">
    <name type="scientific">Acidihalobacter ferrooxydans</name>
    <dbReference type="NCBI Taxonomy" id="1765967"/>
    <lineage>
        <taxon>Bacteria</taxon>
        <taxon>Pseudomonadati</taxon>
        <taxon>Pseudomonadota</taxon>
        <taxon>Gammaproteobacteria</taxon>
        <taxon>Chromatiales</taxon>
        <taxon>Ectothiorhodospiraceae</taxon>
        <taxon>Acidihalobacter</taxon>
    </lineage>
</organism>
<accession>A0A1P8UD23</accession>
<dbReference type="PANTHER" id="PTHR30126">
    <property type="entry name" value="HTH-TYPE TRANSCRIPTIONAL REGULATOR"/>
    <property type="match status" value="1"/>
</dbReference>
<protein>
    <submittedName>
        <fullName evidence="6">LysR family transcriptional regulator</fullName>
    </submittedName>
</protein>
<proteinExistence type="inferred from homology"/>
<evidence type="ECO:0000313" key="6">
    <source>
        <dbReference type="EMBL" id="APZ41755.1"/>
    </source>
</evidence>
<dbReference type="RefSeq" id="WP_076835102.1">
    <property type="nucleotide sequence ID" value="NZ_CP019434.1"/>
</dbReference>
<reference evidence="6 7" key="1">
    <citation type="submission" date="2017-01" db="EMBL/GenBank/DDBJ databases">
        <title>Draft sequence of Acidihalobacter ferrooxidans strain DSM 14175 (strain V8).</title>
        <authorList>
            <person name="Khaleque H.N."/>
            <person name="Ramsay J.P."/>
            <person name="Murphy R.J.T."/>
            <person name="Kaksonen A.H."/>
            <person name="Boxall N.J."/>
            <person name="Watkin E.L.J."/>
        </authorList>
    </citation>
    <scope>NUCLEOTIDE SEQUENCE [LARGE SCALE GENOMIC DNA]</scope>
    <source>
        <strain evidence="6 7">V8</strain>
    </source>
</reference>
<dbReference type="Pfam" id="PF00126">
    <property type="entry name" value="HTH_1"/>
    <property type="match status" value="1"/>
</dbReference>
<evidence type="ECO:0000256" key="4">
    <source>
        <dbReference type="ARBA" id="ARBA00023163"/>
    </source>
</evidence>
<keyword evidence="3" id="KW-0238">DNA-binding</keyword>
<sequence length="300" mass="32772">MRLTLDALAVIDAIDSHGSFAAAAEALHRVPSAITYTVQKIEQDLDVQLFDRSKHRAQLTPAGVKLLTEGRHLLHAATDLEALVKRVASGWETELRIAVGDLVPIARLYPVIEAFYAAGHATRIRISREVFGGTWDALVGGRAELVVGASGDDHPYGGYTTATLGRVPFVFVVAPHHPLARVPEPLAEAEIIKHRAVAAADSSRHLPPRTSSLAGTQDVLTVPDMESKCEAHRRGLGVGYIPRHYVTADLKTGRLLARQVSNELHAPLISLAWREGAEGRALAWFTERLRRRDWLEGIVD</sequence>
<dbReference type="EMBL" id="CP019434">
    <property type="protein sequence ID" value="APZ41755.1"/>
    <property type="molecule type" value="Genomic_DNA"/>
</dbReference>
<dbReference type="Pfam" id="PF03466">
    <property type="entry name" value="LysR_substrate"/>
    <property type="match status" value="1"/>
</dbReference>
<evidence type="ECO:0000259" key="5">
    <source>
        <dbReference type="PROSITE" id="PS50931"/>
    </source>
</evidence>
<gene>
    <name evidence="6" type="ORF">BW247_00470</name>
</gene>
<dbReference type="InterPro" id="IPR036390">
    <property type="entry name" value="WH_DNA-bd_sf"/>
</dbReference>
<keyword evidence="4" id="KW-0804">Transcription</keyword>
<evidence type="ECO:0000256" key="1">
    <source>
        <dbReference type="ARBA" id="ARBA00009437"/>
    </source>
</evidence>
<dbReference type="PANTHER" id="PTHR30126:SF4">
    <property type="entry name" value="LYSR FAMILY TRANSCRIPTIONAL REGULATOR"/>
    <property type="match status" value="1"/>
</dbReference>
<evidence type="ECO:0000256" key="2">
    <source>
        <dbReference type="ARBA" id="ARBA00023015"/>
    </source>
</evidence>
<dbReference type="InterPro" id="IPR005119">
    <property type="entry name" value="LysR_subst-bd"/>
</dbReference>
<dbReference type="Gene3D" id="3.40.190.290">
    <property type="match status" value="1"/>
</dbReference>
<keyword evidence="7" id="KW-1185">Reference proteome</keyword>
<dbReference type="SUPFAM" id="SSF53850">
    <property type="entry name" value="Periplasmic binding protein-like II"/>
    <property type="match status" value="1"/>
</dbReference>